<protein>
    <recommendedName>
        <fullName evidence="3">WD domain, G-beta repeat protein</fullName>
    </recommendedName>
</protein>
<evidence type="ECO:0000313" key="2">
    <source>
        <dbReference type="Proteomes" id="UP000054047"/>
    </source>
</evidence>
<dbReference type="InterPro" id="IPR045139">
    <property type="entry name" value="Aladin"/>
</dbReference>
<dbReference type="EMBL" id="KN795698">
    <property type="protein sequence ID" value="KIH42445.1"/>
    <property type="molecule type" value="Genomic_DNA"/>
</dbReference>
<dbReference type="PANTHER" id="PTHR14494:SF0">
    <property type="entry name" value="ALADIN"/>
    <property type="match status" value="1"/>
</dbReference>
<dbReference type="GO" id="GO:0005643">
    <property type="term" value="C:nuclear pore"/>
    <property type="evidence" value="ECO:0007669"/>
    <property type="project" value="TreeGrafter"/>
</dbReference>
<name>A0A0C2F1R6_9BILA</name>
<proteinExistence type="predicted"/>
<reference evidence="1 2" key="1">
    <citation type="submission" date="2013-12" db="EMBL/GenBank/DDBJ databases">
        <title>Draft genome of the parsitic nematode Ancylostoma duodenale.</title>
        <authorList>
            <person name="Mitreva M."/>
        </authorList>
    </citation>
    <scope>NUCLEOTIDE SEQUENCE [LARGE SCALE GENOMIC DNA]</scope>
    <source>
        <strain evidence="1 2">Zhejiang</strain>
    </source>
</reference>
<dbReference type="GO" id="GO:0006913">
    <property type="term" value="P:nucleocytoplasmic transport"/>
    <property type="evidence" value="ECO:0007669"/>
    <property type="project" value="TreeGrafter"/>
</dbReference>
<dbReference type="SUPFAM" id="SSF50969">
    <property type="entry name" value="YVTN repeat-like/Quinoprotein amine dehydrogenase"/>
    <property type="match status" value="1"/>
</dbReference>
<dbReference type="PANTHER" id="PTHR14494">
    <property type="entry name" value="ALADIN/ADRACALIN/AAAS"/>
    <property type="match status" value="1"/>
</dbReference>
<dbReference type="InterPro" id="IPR011044">
    <property type="entry name" value="Quino_amine_DH_bsu"/>
</dbReference>
<dbReference type="InterPro" id="IPR015943">
    <property type="entry name" value="WD40/YVTN_repeat-like_dom_sf"/>
</dbReference>
<evidence type="ECO:0000313" key="1">
    <source>
        <dbReference type="EMBL" id="KIH42445.1"/>
    </source>
</evidence>
<evidence type="ECO:0008006" key="3">
    <source>
        <dbReference type="Google" id="ProtNLM"/>
    </source>
</evidence>
<dbReference type="Gene3D" id="2.130.10.10">
    <property type="entry name" value="YVTN repeat-like/Quinoprotein amine dehydrogenase"/>
    <property type="match status" value="1"/>
</dbReference>
<sequence length="149" mass="16217">MKAPNIKPSVQCAQVIELPTEPISQIVWDRTTTNVIFAVSPNSGKIMIVDVSTGEVDSFGAWTGGNVTRIIPAVDGRRLAVLYTGNVIRVYDRNCWREERWGGLAGRAVSAVWSPTGDCLLFASEESSQLYAINFVAKNAVNEDGVNET</sequence>
<keyword evidence="2" id="KW-1185">Reference proteome</keyword>
<organism evidence="1 2">
    <name type="scientific">Ancylostoma duodenale</name>
    <dbReference type="NCBI Taxonomy" id="51022"/>
    <lineage>
        <taxon>Eukaryota</taxon>
        <taxon>Metazoa</taxon>
        <taxon>Ecdysozoa</taxon>
        <taxon>Nematoda</taxon>
        <taxon>Chromadorea</taxon>
        <taxon>Rhabditida</taxon>
        <taxon>Rhabditina</taxon>
        <taxon>Rhabditomorpha</taxon>
        <taxon>Strongyloidea</taxon>
        <taxon>Ancylostomatidae</taxon>
        <taxon>Ancylostomatinae</taxon>
        <taxon>Ancylostoma</taxon>
    </lineage>
</organism>
<dbReference type="Proteomes" id="UP000054047">
    <property type="component" value="Unassembled WGS sequence"/>
</dbReference>
<accession>A0A0C2F1R6</accession>
<dbReference type="AlphaFoldDB" id="A0A0C2F1R6"/>
<gene>
    <name evidence="1" type="ORF">ANCDUO_27570</name>
</gene>
<dbReference type="OrthoDB" id="411991at2759"/>